<dbReference type="InterPro" id="IPR005175">
    <property type="entry name" value="PPC_dom"/>
</dbReference>
<dbReference type="GeneTree" id="ENSGT00400000024959"/>
<reference evidence="2" key="2">
    <citation type="submission" date="2025-08" db="UniProtKB">
        <authorList>
            <consortium name="Ensembl"/>
        </authorList>
    </citation>
    <scope>IDENTIFICATION</scope>
</reference>
<reference evidence="2" key="3">
    <citation type="submission" date="2025-09" db="UniProtKB">
        <authorList>
            <consortium name="Ensembl"/>
        </authorList>
    </citation>
    <scope>IDENTIFICATION</scope>
</reference>
<reference evidence="2 3" key="1">
    <citation type="submission" date="2020-06" db="EMBL/GenBank/DDBJ databases">
        <authorList>
            <consortium name="Wellcome Sanger Institute Data Sharing"/>
        </authorList>
    </citation>
    <scope>NUCLEOTIDE SEQUENCE [LARGE SCALE GENOMIC DNA]</scope>
</reference>
<dbReference type="PROSITE" id="PS51742">
    <property type="entry name" value="PPC"/>
    <property type="match status" value="1"/>
</dbReference>
<protein>
    <recommendedName>
        <fullName evidence="1">PPC domain-containing protein</fullName>
    </recommendedName>
</protein>
<name>A0AAY4CE30_9TELE</name>
<dbReference type="Pfam" id="PF03479">
    <property type="entry name" value="PCC"/>
    <property type="match status" value="1"/>
</dbReference>
<accession>A0AAY4CE30</accession>
<dbReference type="Proteomes" id="UP000694580">
    <property type="component" value="Chromosome 14"/>
</dbReference>
<dbReference type="Ensembl" id="ENSDCDT00010038734.1">
    <property type="protein sequence ID" value="ENSDCDP00010031328.1"/>
    <property type="gene ID" value="ENSDCDG00010019942.1"/>
</dbReference>
<keyword evidence="3" id="KW-1185">Reference proteome</keyword>
<feature type="domain" description="PPC" evidence="1">
    <location>
        <begin position="15"/>
        <end position="150"/>
    </location>
</feature>
<dbReference type="CDD" id="cd11378">
    <property type="entry name" value="DUF296"/>
    <property type="match status" value="1"/>
</dbReference>
<dbReference type="Gene3D" id="3.30.1330.80">
    <property type="entry name" value="Hypothetical protein, similar to alpha- acetolactate decarboxylase, domain 2"/>
    <property type="match status" value="1"/>
</dbReference>
<proteinExistence type="predicted"/>
<gene>
    <name evidence="2" type="primary">NPM3</name>
</gene>
<evidence type="ECO:0000259" key="1">
    <source>
        <dbReference type="PROSITE" id="PS51742"/>
    </source>
</evidence>
<dbReference type="SUPFAM" id="SSF117856">
    <property type="entry name" value="AF0104/ALDC/Ptd012-like"/>
    <property type="match status" value="1"/>
</dbReference>
<evidence type="ECO:0000313" key="2">
    <source>
        <dbReference type="Ensembl" id="ENSDCDP00010031328.1"/>
    </source>
</evidence>
<evidence type="ECO:0000313" key="3">
    <source>
        <dbReference type="Proteomes" id="UP000694580"/>
    </source>
</evidence>
<dbReference type="AlphaFoldDB" id="A0AAY4CE30"/>
<organism evidence="2 3">
    <name type="scientific">Denticeps clupeoides</name>
    <name type="common">denticle herring</name>
    <dbReference type="NCBI Taxonomy" id="299321"/>
    <lineage>
        <taxon>Eukaryota</taxon>
        <taxon>Metazoa</taxon>
        <taxon>Chordata</taxon>
        <taxon>Craniata</taxon>
        <taxon>Vertebrata</taxon>
        <taxon>Euteleostomi</taxon>
        <taxon>Actinopterygii</taxon>
        <taxon>Neopterygii</taxon>
        <taxon>Teleostei</taxon>
        <taxon>Clupei</taxon>
        <taxon>Clupeiformes</taxon>
        <taxon>Denticipitoidei</taxon>
        <taxon>Denticipitidae</taxon>
        <taxon>Denticeps</taxon>
    </lineage>
</organism>
<dbReference type="PANTHER" id="PTHR34988:SF1">
    <property type="entry name" value="DNA-BINDING PROTEIN"/>
    <property type="match status" value="1"/>
</dbReference>
<dbReference type="PANTHER" id="PTHR34988">
    <property type="entry name" value="PROTEIN, PUTATIVE-RELATED"/>
    <property type="match status" value="1"/>
</dbReference>
<sequence>RPCASCRSSPQACGGSALQVYALRLGPGQELLSSLLLFVAEKGLQAPFIITCVGSVTKATLRLANASAENTNEVVRLQERFEIVSLVGTLNKEAHLHVCLSDKAGKTVGGHVLGDLEVFTTAEVLIGEATDLRFSREMDKRTGFPELVVEPRPGQN</sequence>